<dbReference type="PANTHER" id="PTHR11019">
    <property type="entry name" value="HTH-TYPE TRANSCRIPTIONAL REGULATOR NIMR"/>
    <property type="match status" value="1"/>
</dbReference>
<gene>
    <name evidence="6" type="ORF">WJ33_23295</name>
</gene>
<keyword evidence="4" id="KW-0804">Transcription</keyword>
<dbReference type="SUPFAM" id="SSF46689">
    <property type="entry name" value="Homeodomain-like"/>
    <property type="match status" value="1"/>
</dbReference>
<dbReference type="InterPro" id="IPR018060">
    <property type="entry name" value="HTH_AraC"/>
</dbReference>
<keyword evidence="1" id="KW-0678">Repressor</keyword>
<dbReference type="InterPro" id="IPR011051">
    <property type="entry name" value="RmlC_Cupin_sf"/>
</dbReference>
<dbReference type="PROSITE" id="PS00041">
    <property type="entry name" value="HTH_ARAC_FAMILY_1"/>
    <property type="match status" value="1"/>
</dbReference>
<comment type="caution">
    <text evidence="6">The sequence shown here is derived from an EMBL/GenBank/DDBJ whole genome shotgun (WGS) entry which is preliminary data.</text>
</comment>
<dbReference type="SUPFAM" id="SSF51182">
    <property type="entry name" value="RmlC-like cupins"/>
    <property type="match status" value="1"/>
</dbReference>
<dbReference type="Pfam" id="PF02311">
    <property type="entry name" value="AraC_binding"/>
    <property type="match status" value="1"/>
</dbReference>
<keyword evidence="2" id="KW-0805">Transcription regulation</keyword>
<dbReference type="PANTHER" id="PTHR11019:SF159">
    <property type="entry name" value="TRANSCRIPTIONAL REGULATOR-RELATED"/>
    <property type="match status" value="1"/>
</dbReference>
<dbReference type="AlphaFoldDB" id="A0A103RJ26"/>
<organism evidence="6 7">
    <name type="scientific">Burkholderia ubonensis</name>
    <dbReference type="NCBI Taxonomy" id="101571"/>
    <lineage>
        <taxon>Bacteria</taxon>
        <taxon>Pseudomonadati</taxon>
        <taxon>Pseudomonadota</taxon>
        <taxon>Betaproteobacteria</taxon>
        <taxon>Burkholderiales</taxon>
        <taxon>Burkholderiaceae</taxon>
        <taxon>Burkholderia</taxon>
        <taxon>Burkholderia cepacia complex</taxon>
    </lineage>
</organism>
<evidence type="ECO:0000259" key="5">
    <source>
        <dbReference type="PROSITE" id="PS01124"/>
    </source>
</evidence>
<feature type="domain" description="HTH araC/xylS-type" evidence="5">
    <location>
        <begin position="160"/>
        <end position="257"/>
    </location>
</feature>
<proteinExistence type="predicted"/>
<dbReference type="OrthoDB" id="9804543at2"/>
<dbReference type="FunFam" id="1.10.10.60:FF:000132">
    <property type="entry name" value="AraC family transcriptional regulator"/>
    <property type="match status" value="1"/>
</dbReference>
<dbReference type="PROSITE" id="PS01124">
    <property type="entry name" value="HTH_ARAC_FAMILY_2"/>
    <property type="match status" value="1"/>
</dbReference>
<evidence type="ECO:0000313" key="7">
    <source>
        <dbReference type="Proteomes" id="UP000064029"/>
    </source>
</evidence>
<dbReference type="GO" id="GO:0003700">
    <property type="term" value="F:DNA-binding transcription factor activity"/>
    <property type="evidence" value="ECO:0007669"/>
    <property type="project" value="InterPro"/>
</dbReference>
<name>A0A103RJ26_9BURK</name>
<dbReference type="InterPro" id="IPR003313">
    <property type="entry name" value="AraC-bd"/>
</dbReference>
<sequence length="261" mass="29307">MAQHEPNHVIDPDAASCPIVGIAYESREHDSEWHAHRRTQLLYLTEGAVTLQTADRIGHLAPLQAIWLPAGLQHRAVMQGRFAYRSLYFDVQAYRDLPRTAVIIEVSPLLRELVVRVTEWPADGALTDARTRLASVLLDELEAAPASPLYLPMPRDRRLGTIANALVDDPSEPRTLDEWADRVGASARTLARLFVRETGLTYVQWRTRCRLLVAQTRLAEGASITEVAHAVGYASDSAFIAMYRRLYGEPPGRRNRIRRPG</sequence>
<dbReference type="CDD" id="cd06124">
    <property type="entry name" value="cupin_NimR-like_N"/>
    <property type="match status" value="1"/>
</dbReference>
<dbReference type="SMART" id="SM00342">
    <property type="entry name" value="HTH_ARAC"/>
    <property type="match status" value="1"/>
</dbReference>
<dbReference type="InterPro" id="IPR009057">
    <property type="entry name" value="Homeodomain-like_sf"/>
</dbReference>
<reference evidence="6 7" key="1">
    <citation type="submission" date="2015-11" db="EMBL/GenBank/DDBJ databases">
        <title>Expanding the genomic diversity of Burkholderia species for the development of highly accurate diagnostics.</title>
        <authorList>
            <person name="Sahl J."/>
            <person name="Keim P."/>
            <person name="Wagner D."/>
        </authorList>
    </citation>
    <scope>NUCLEOTIDE SEQUENCE [LARGE SCALE GENOMIC DNA]</scope>
    <source>
        <strain evidence="6 7">MSMB2036</strain>
    </source>
</reference>
<accession>A0A103RJ26</accession>
<evidence type="ECO:0000313" key="6">
    <source>
        <dbReference type="EMBL" id="KVG68741.1"/>
    </source>
</evidence>
<protein>
    <submittedName>
        <fullName evidence="6">Transcriptional regulator</fullName>
    </submittedName>
</protein>
<keyword evidence="3" id="KW-0238">DNA-binding</keyword>
<dbReference type="InterPro" id="IPR018062">
    <property type="entry name" value="HTH_AraC-typ_CS"/>
</dbReference>
<dbReference type="Proteomes" id="UP000064029">
    <property type="component" value="Unassembled WGS sequence"/>
</dbReference>
<dbReference type="Gene3D" id="1.10.10.60">
    <property type="entry name" value="Homeodomain-like"/>
    <property type="match status" value="1"/>
</dbReference>
<evidence type="ECO:0000256" key="2">
    <source>
        <dbReference type="ARBA" id="ARBA00023015"/>
    </source>
</evidence>
<evidence type="ECO:0000256" key="4">
    <source>
        <dbReference type="ARBA" id="ARBA00023163"/>
    </source>
</evidence>
<evidence type="ECO:0000256" key="1">
    <source>
        <dbReference type="ARBA" id="ARBA00022491"/>
    </source>
</evidence>
<dbReference type="Gene3D" id="2.60.120.10">
    <property type="entry name" value="Jelly Rolls"/>
    <property type="match status" value="1"/>
</dbReference>
<evidence type="ECO:0000256" key="3">
    <source>
        <dbReference type="ARBA" id="ARBA00023125"/>
    </source>
</evidence>
<dbReference type="InterPro" id="IPR014710">
    <property type="entry name" value="RmlC-like_jellyroll"/>
</dbReference>
<dbReference type="GO" id="GO:0043565">
    <property type="term" value="F:sequence-specific DNA binding"/>
    <property type="evidence" value="ECO:0007669"/>
    <property type="project" value="InterPro"/>
</dbReference>
<dbReference type="EMBL" id="LOXM01000108">
    <property type="protein sequence ID" value="KVG68741.1"/>
    <property type="molecule type" value="Genomic_DNA"/>
</dbReference>
<dbReference type="Pfam" id="PF12833">
    <property type="entry name" value="HTH_18"/>
    <property type="match status" value="1"/>
</dbReference>